<organism evidence="1 2">
    <name type="scientific">Anisodus tanguticus</name>
    <dbReference type="NCBI Taxonomy" id="243964"/>
    <lineage>
        <taxon>Eukaryota</taxon>
        <taxon>Viridiplantae</taxon>
        <taxon>Streptophyta</taxon>
        <taxon>Embryophyta</taxon>
        <taxon>Tracheophyta</taxon>
        <taxon>Spermatophyta</taxon>
        <taxon>Magnoliopsida</taxon>
        <taxon>eudicotyledons</taxon>
        <taxon>Gunneridae</taxon>
        <taxon>Pentapetalae</taxon>
        <taxon>asterids</taxon>
        <taxon>lamiids</taxon>
        <taxon>Solanales</taxon>
        <taxon>Solanaceae</taxon>
        <taxon>Solanoideae</taxon>
        <taxon>Hyoscyameae</taxon>
        <taxon>Anisodus</taxon>
    </lineage>
</organism>
<gene>
    <name evidence="1" type="ORF">RND71_012497</name>
</gene>
<comment type="caution">
    <text evidence="1">The sequence shown here is derived from an EMBL/GenBank/DDBJ whole genome shotgun (WGS) entry which is preliminary data.</text>
</comment>
<dbReference type="AlphaFoldDB" id="A0AAE1SFA4"/>
<name>A0AAE1SFA4_9SOLA</name>
<keyword evidence="2" id="KW-1185">Reference proteome</keyword>
<evidence type="ECO:0000313" key="2">
    <source>
        <dbReference type="Proteomes" id="UP001291623"/>
    </source>
</evidence>
<sequence length="106" mass="11880">MLAKKTSTSPNAILPKKVARVAPSDTELRPRTGPITIVGPKEFCVRVLPKKLKAVEFICALKNLDWSNLIDLHIKRSEFENCSSMLEFQSHDSARAAVEAEKIKYI</sequence>
<evidence type="ECO:0000313" key="1">
    <source>
        <dbReference type="EMBL" id="KAK4368705.1"/>
    </source>
</evidence>
<dbReference type="Proteomes" id="UP001291623">
    <property type="component" value="Unassembled WGS sequence"/>
</dbReference>
<protein>
    <submittedName>
        <fullName evidence="1">Uncharacterized protein</fullName>
    </submittedName>
</protein>
<dbReference type="EMBL" id="JAVYJV010000006">
    <property type="protein sequence ID" value="KAK4368705.1"/>
    <property type="molecule type" value="Genomic_DNA"/>
</dbReference>
<reference evidence="1" key="1">
    <citation type="submission" date="2023-12" db="EMBL/GenBank/DDBJ databases">
        <title>Genome assembly of Anisodus tanguticus.</title>
        <authorList>
            <person name="Wang Y.-J."/>
        </authorList>
    </citation>
    <scope>NUCLEOTIDE SEQUENCE</scope>
    <source>
        <strain evidence="1">KB-2021</strain>
        <tissue evidence="1">Leaf</tissue>
    </source>
</reference>
<accession>A0AAE1SFA4</accession>
<proteinExistence type="predicted"/>